<dbReference type="InterPro" id="IPR001211">
    <property type="entry name" value="PLA2"/>
</dbReference>
<evidence type="ECO:0000256" key="8">
    <source>
        <dbReference type="RuleBase" id="RU361236"/>
    </source>
</evidence>
<dbReference type="GO" id="GO:0016042">
    <property type="term" value="P:lipid catabolic process"/>
    <property type="evidence" value="ECO:0007669"/>
    <property type="project" value="InterPro"/>
</dbReference>
<feature type="active site" evidence="4">
    <location>
        <position position="78"/>
    </location>
</feature>
<evidence type="ECO:0000256" key="6">
    <source>
        <dbReference type="PIRSR" id="PIRSR601211-3"/>
    </source>
</evidence>
<dbReference type="InterPro" id="IPR033112">
    <property type="entry name" value="PLA2_Asp_AS"/>
</dbReference>
<dbReference type="InterPro" id="IPR016090">
    <property type="entry name" value="PLA2-like_dom"/>
</dbReference>
<dbReference type="InterPro" id="IPR033113">
    <property type="entry name" value="PLA2_histidine"/>
</dbReference>
<dbReference type="EC" id="3.1.1.4" evidence="8"/>
<keyword evidence="8 10" id="KW-0378">Hydrolase</keyword>
<evidence type="ECO:0000256" key="2">
    <source>
        <dbReference type="ARBA" id="ARBA00022525"/>
    </source>
</evidence>
<dbReference type="OrthoDB" id="6065025at2759"/>
<dbReference type="AlphaFoldDB" id="A0A6J8CF40"/>
<comment type="cofactor">
    <cofactor evidence="5">
        <name>Ca(2+)</name>
        <dbReference type="ChEBI" id="CHEBI:29108"/>
    </cofactor>
    <text evidence="5">Binds 1 Ca(2+) ion per subunit.</text>
</comment>
<dbReference type="PANTHER" id="PTHR11716:SF100">
    <property type="entry name" value="PHOSPHOLIPASE A2"/>
    <property type="match status" value="1"/>
</dbReference>
<keyword evidence="3 6" id="KW-1015">Disulfide bond</keyword>
<evidence type="ECO:0000313" key="10">
    <source>
        <dbReference type="EMBL" id="CAC5393634.1"/>
    </source>
</evidence>
<dbReference type="EMBL" id="CACVKT020005205">
    <property type="protein sequence ID" value="CAC5393634.1"/>
    <property type="molecule type" value="Genomic_DNA"/>
</dbReference>
<evidence type="ECO:0000256" key="4">
    <source>
        <dbReference type="PIRSR" id="PIRSR601211-1"/>
    </source>
</evidence>
<keyword evidence="5 8" id="KW-0106">Calcium</keyword>
<gene>
    <name evidence="10" type="ORF">MCOR_28479</name>
</gene>
<keyword evidence="2 8" id="KW-0964">Secreted</keyword>
<feature type="disulfide bond" evidence="6">
    <location>
        <begin position="106"/>
        <end position="118"/>
    </location>
</feature>
<reference evidence="10 11" key="1">
    <citation type="submission" date="2020-06" db="EMBL/GenBank/DDBJ databases">
        <authorList>
            <person name="Li R."/>
            <person name="Bekaert M."/>
        </authorList>
    </citation>
    <scope>NUCLEOTIDE SEQUENCE [LARGE SCALE GENOMIC DNA]</scope>
    <source>
        <strain evidence="11">wild</strain>
    </source>
</reference>
<comment type="similarity">
    <text evidence="7">Belongs to the phospholipase A2 family.</text>
</comment>
<feature type="binding site" evidence="5">
    <location>
        <position position="79"/>
    </location>
    <ligand>
        <name>Ca(2+)</name>
        <dbReference type="ChEBI" id="CHEBI:29108"/>
    </ligand>
</feature>
<proteinExistence type="inferred from homology"/>
<evidence type="ECO:0000256" key="7">
    <source>
        <dbReference type="RuleBase" id="RU003654"/>
    </source>
</evidence>
<dbReference type="GO" id="GO:0050482">
    <property type="term" value="P:arachidonate secretion"/>
    <property type="evidence" value="ECO:0007669"/>
    <property type="project" value="InterPro"/>
</dbReference>
<keyword evidence="8" id="KW-0443">Lipid metabolism</keyword>
<feature type="binding site" evidence="5">
    <location>
        <position position="60"/>
    </location>
    <ligand>
        <name>Ca(2+)</name>
        <dbReference type="ChEBI" id="CHEBI:29108"/>
    </ligand>
</feature>
<dbReference type="Gene3D" id="1.20.90.10">
    <property type="entry name" value="Phospholipase A2 domain"/>
    <property type="match status" value="1"/>
</dbReference>
<dbReference type="PRINTS" id="PR00389">
    <property type="entry name" value="PHPHLIPASEA2"/>
</dbReference>
<keyword evidence="5" id="KW-0479">Metal-binding</keyword>
<dbReference type="PROSITE" id="PS00118">
    <property type="entry name" value="PA2_HIS"/>
    <property type="match status" value="1"/>
</dbReference>
<dbReference type="PANTHER" id="PTHR11716">
    <property type="entry name" value="PHOSPHOLIPASE A2 FAMILY MEMBER"/>
    <property type="match status" value="1"/>
</dbReference>
<comment type="subcellular location">
    <subcellularLocation>
        <location evidence="1 8">Secreted</location>
    </subcellularLocation>
</comment>
<evidence type="ECO:0000256" key="1">
    <source>
        <dbReference type="ARBA" id="ARBA00004613"/>
    </source>
</evidence>
<comment type="catalytic activity">
    <reaction evidence="8">
        <text>a 1,2-diacyl-sn-glycero-3-phosphocholine + H2O = a 1-acyl-sn-glycero-3-phosphocholine + a fatty acid + H(+)</text>
        <dbReference type="Rhea" id="RHEA:15801"/>
        <dbReference type="ChEBI" id="CHEBI:15377"/>
        <dbReference type="ChEBI" id="CHEBI:15378"/>
        <dbReference type="ChEBI" id="CHEBI:28868"/>
        <dbReference type="ChEBI" id="CHEBI:57643"/>
        <dbReference type="ChEBI" id="CHEBI:58168"/>
        <dbReference type="EC" id="3.1.1.4"/>
    </reaction>
</comment>
<dbReference type="GO" id="GO:0005576">
    <property type="term" value="C:extracellular region"/>
    <property type="evidence" value="ECO:0007669"/>
    <property type="project" value="UniProtKB-SubCell"/>
</dbReference>
<dbReference type="CDD" id="cd00125">
    <property type="entry name" value="PLA2c"/>
    <property type="match status" value="1"/>
</dbReference>
<feature type="disulfide bond" evidence="6">
    <location>
        <begin position="74"/>
        <end position="127"/>
    </location>
</feature>
<evidence type="ECO:0000256" key="5">
    <source>
        <dbReference type="PIRSR" id="PIRSR601211-2"/>
    </source>
</evidence>
<accession>A0A6J8CF40</accession>
<feature type="binding site" evidence="5">
    <location>
        <position position="58"/>
    </location>
    <ligand>
        <name>Ca(2+)</name>
        <dbReference type="ChEBI" id="CHEBI:29108"/>
    </ligand>
</feature>
<feature type="signal peptide" evidence="8">
    <location>
        <begin position="1"/>
        <end position="23"/>
    </location>
</feature>
<dbReference type="Proteomes" id="UP000507470">
    <property type="component" value="Unassembled WGS sequence"/>
</dbReference>
<dbReference type="PROSITE" id="PS00119">
    <property type="entry name" value="PA2_ASP"/>
    <property type="match status" value="1"/>
</dbReference>
<protein>
    <recommendedName>
        <fullName evidence="8">Phospholipase A2</fullName>
        <ecNumber evidence="8">3.1.1.4</ecNumber>
    </recommendedName>
</protein>
<evidence type="ECO:0000259" key="9">
    <source>
        <dbReference type="SMART" id="SM00085"/>
    </source>
</evidence>
<feature type="chain" id="PRO_5027164256" description="Phospholipase A2" evidence="8">
    <location>
        <begin position="24"/>
        <end position="150"/>
    </location>
</feature>
<feature type="disulfide bond" evidence="6">
    <location>
        <begin position="81"/>
        <end position="120"/>
    </location>
</feature>
<keyword evidence="8" id="KW-0732">Signal</keyword>
<organism evidence="10 11">
    <name type="scientific">Mytilus coruscus</name>
    <name type="common">Sea mussel</name>
    <dbReference type="NCBI Taxonomy" id="42192"/>
    <lineage>
        <taxon>Eukaryota</taxon>
        <taxon>Metazoa</taxon>
        <taxon>Spiralia</taxon>
        <taxon>Lophotrochozoa</taxon>
        <taxon>Mollusca</taxon>
        <taxon>Bivalvia</taxon>
        <taxon>Autobranchia</taxon>
        <taxon>Pteriomorphia</taxon>
        <taxon>Mytilida</taxon>
        <taxon>Mytiloidea</taxon>
        <taxon>Mytilidae</taxon>
        <taxon>Mytilinae</taxon>
        <taxon>Mytilus</taxon>
    </lineage>
</organism>
<dbReference type="GO" id="GO:0006644">
    <property type="term" value="P:phospholipid metabolic process"/>
    <property type="evidence" value="ECO:0007669"/>
    <property type="project" value="InterPro"/>
</dbReference>
<dbReference type="SUPFAM" id="SSF48619">
    <property type="entry name" value="Phospholipase A2, PLA2"/>
    <property type="match status" value="1"/>
</dbReference>
<name>A0A6J8CF40_MYTCO</name>
<feature type="active site" evidence="4">
    <location>
        <position position="121"/>
    </location>
</feature>
<dbReference type="SMART" id="SM00085">
    <property type="entry name" value="PA2c"/>
    <property type="match status" value="1"/>
</dbReference>
<evidence type="ECO:0000313" key="11">
    <source>
        <dbReference type="Proteomes" id="UP000507470"/>
    </source>
</evidence>
<dbReference type="GO" id="GO:0005509">
    <property type="term" value="F:calcium ion binding"/>
    <property type="evidence" value="ECO:0007669"/>
    <property type="project" value="InterPro"/>
</dbReference>
<feature type="domain" description="Phospholipase A2-like central" evidence="9">
    <location>
        <begin position="32"/>
        <end position="147"/>
    </location>
</feature>
<feature type="binding site" evidence="5">
    <location>
        <position position="62"/>
    </location>
    <ligand>
        <name>Ca(2+)</name>
        <dbReference type="ChEBI" id="CHEBI:29108"/>
    </ligand>
</feature>
<sequence>MDCYIKLVIISVIVLFLICTSHTGKHNIMKRNVAQLAYEIVHYCGWVQGSELMDYGCYCGKGGHGEPMDNLDRCCKAHDDCYSKLEQKHYYVNWYNYQLKTKTIECDDAHETDDRKLCECDKILLECVLRSEYHSEHHNNCSADNSLYKK</sequence>
<evidence type="ECO:0000256" key="3">
    <source>
        <dbReference type="ARBA" id="ARBA00023157"/>
    </source>
</evidence>
<feature type="disulfide bond" evidence="6">
    <location>
        <begin position="59"/>
        <end position="75"/>
    </location>
</feature>
<dbReference type="Pfam" id="PF00068">
    <property type="entry name" value="Phospholip_A2_1"/>
    <property type="match status" value="1"/>
</dbReference>
<dbReference type="GO" id="GO:0047498">
    <property type="term" value="F:calcium-dependent phospholipase A2 activity"/>
    <property type="evidence" value="ECO:0007669"/>
    <property type="project" value="TreeGrafter"/>
</dbReference>
<dbReference type="InterPro" id="IPR036444">
    <property type="entry name" value="PLipase_A2_dom_sf"/>
</dbReference>
<keyword evidence="11" id="KW-1185">Reference proteome</keyword>
<dbReference type="GO" id="GO:0005543">
    <property type="term" value="F:phospholipid binding"/>
    <property type="evidence" value="ECO:0007669"/>
    <property type="project" value="TreeGrafter"/>
</dbReference>